<dbReference type="InterPro" id="IPR011990">
    <property type="entry name" value="TPR-like_helical_dom_sf"/>
</dbReference>
<dbReference type="PROSITE" id="PS51257">
    <property type="entry name" value="PROKAR_LIPOPROTEIN"/>
    <property type="match status" value="1"/>
</dbReference>
<dbReference type="RefSeq" id="WP_303307607.1">
    <property type="nucleotide sequence ID" value="NZ_JAODOP010000004.1"/>
</dbReference>
<dbReference type="EMBL" id="JAODOP010000004">
    <property type="protein sequence ID" value="MEF3835316.1"/>
    <property type="molecule type" value="Genomic_DNA"/>
</dbReference>
<evidence type="ECO:0000313" key="8">
    <source>
        <dbReference type="EMBL" id="MEF3835316.1"/>
    </source>
</evidence>
<accession>A0ABU7XY55</accession>
<dbReference type="InterPro" id="IPR012944">
    <property type="entry name" value="SusD_RagB_dom"/>
</dbReference>
<proteinExistence type="inferred from homology"/>
<dbReference type="Gene3D" id="1.25.40.390">
    <property type="match status" value="1"/>
</dbReference>
<keyword evidence="4" id="KW-0472">Membrane</keyword>
<keyword evidence="5" id="KW-0998">Cell outer membrane</keyword>
<evidence type="ECO:0000256" key="6">
    <source>
        <dbReference type="SAM" id="SignalP"/>
    </source>
</evidence>
<evidence type="ECO:0000313" key="9">
    <source>
        <dbReference type="Proteomes" id="UP001337305"/>
    </source>
</evidence>
<comment type="caution">
    <text evidence="8">The sequence shown here is derived from an EMBL/GenBank/DDBJ whole genome shotgun (WGS) entry which is preliminary data.</text>
</comment>
<evidence type="ECO:0000256" key="4">
    <source>
        <dbReference type="ARBA" id="ARBA00023136"/>
    </source>
</evidence>
<dbReference type="CDD" id="cd08977">
    <property type="entry name" value="SusD"/>
    <property type="match status" value="1"/>
</dbReference>
<feature type="signal peptide" evidence="6">
    <location>
        <begin position="1"/>
        <end position="22"/>
    </location>
</feature>
<evidence type="ECO:0000256" key="1">
    <source>
        <dbReference type="ARBA" id="ARBA00004442"/>
    </source>
</evidence>
<dbReference type="Proteomes" id="UP001337305">
    <property type="component" value="Unassembled WGS sequence"/>
</dbReference>
<evidence type="ECO:0000256" key="5">
    <source>
        <dbReference type="ARBA" id="ARBA00023237"/>
    </source>
</evidence>
<keyword evidence="3 6" id="KW-0732">Signal</keyword>
<evidence type="ECO:0000256" key="3">
    <source>
        <dbReference type="ARBA" id="ARBA00022729"/>
    </source>
</evidence>
<organism evidence="8 9">
    <name type="scientific">Flavivirga spongiicola</name>
    <dbReference type="NCBI Taxonomy" id="421621"/>
    <lineage>
        <taxon>Bacteria</taxon>
        <taxon>Pseudomonadati</taxon>
        <taxon>Bacteroidota</taxon>
        <taxon>Flavobacteriia</taxon>
        <taxon>Flavobacteriales</taxon>
        <taxon>Flavobacteriaceae</taxon>
        <taxon>Flavivirga</taxon>
    </lineage>
</organism>
<protein>
    <submittedName>
        <fullName evidence="8">RagB/SusD family nutrient uptake outer membrane protein</fullName>
    </submittedName>
</protein>
<name>A0ABU7XY55_9FLAO</name>
<dbReference type="Pfam" id="PF07980">
    <property type="entry name" value="SusD_RagB"/>
    <property type="match status" value="1"/>
</dbReference>
<feature type="domain" description="RagB/SusD" evidence="7">
    <location>
        <begin position="369"/>
        <end position="472"/>
    </location>
</feature>
<comment type="subcellular location">
    <subcellularLocation>
        <location evidence="1">Cell outer membrane</location>
    </subcellularLocation>
</comment>
<reference evidence="8 9" key="1">
    <citation type="submission" date="2022-09" db="EMBL/GenBank/DDBJ databases">
        <title>Genome sequencing of Flavivirga sp. MEBiC05379.</title>
        <authorList>
            <person name="Oh H.-M."/>
            <person name="Kwon K.K."/>
            <person name="Park M.J."/>
            <person name="Yang S.-H."/>
        </authorList>
    </citation>
    <scope>NUCLEOTIDE SEQUENCE [LARGE SCALE GENOMIC DNA]</scope>
    <source>
        <strain evidence="8 9">MEBiC05379</strain>
    </source>
</reference>
<comment type="similarity">
    <text evidence="2">Belongs to the SusD family.</text>
</comment>
<keyword evidence="9" id="KW-1185">Reference proteome</keyword>
<dbReference type="SUPFAM" id="SSF48452">
    <property type="entry name" value="TPR-like"/>
    <property type="match status" value="1"/>
</dbReference>
<evidence type="ECO:0000259" key="7">
    <source>
        <dbReference type="Pfam" id="PF07980"/>
    </source>
</evidence>
<feature type="chain" id="PRO_5046002064" evidence="6">
    <location>
        <begin position="23"/>
        <end position="513"/>
    </location>
</feature>
<sequence length="513" mass="57391">MKQVKNIKIFGLILCLMGTVSCSDLLDQEPLSITHPNAFWVSQANAEQAVAGAYGLFKSALLTQSNFMYWGEWPGMTFMNSRSWIVNYIEGSGNYDLAYRGDSRNWKNFFRAANWAFTIEQYIEGMSVDFFDSESEKNRLLGEAAFIRSITYFYMARIWGDVPIVEQSIESSDQLVTPDGYIVRNPRVDELQVLDYALAAADKSISLLDYSSPGASGWAITANKASAEALKAHITLWYASRDNENADMIQQSIAATTSVINNSGARLIDYVSEGEDGFNAMCMGQSATGLFELNVNSSMDESFSVTTSDGSHTGLTLNFPVFSSINRNRSPFMDPDFYGNEMMAGDSDRANDVRKDLFFFEYGTNDDSYLQKYSHASQDPSSESAYALFSESNILIFRLADMYLLRAEANARLGNSGPAVADLNMIRSQANVPNYMGATDRASLMKAIFDERAIEFVGEAQSGYDRVRMDYFDGVPWASPTRNNKEGYFWPVHPNIISTNPDIVQTEYWRGKL</sequence>
<evidence type="ECO:0000256" key="2">
    <source>
        <dbReference type="ARBA" id="ARBA00006275"/>
    </source>
</evidence>
<gene>
    <name evidence="8" type="ORF">N1F79_19485</name>
</gene>